<dbReference type="GeneID" id="85319173"/>
<accession>A0AA40A6Y1</accession>
<sequence length="124" mass="13158">AEAIGLKVDPKKTELLYIPPQGRGSQARLPERVVIATAAGPVRPSKSIKWLGIHLDRKLSFANHVRARSTGSGRIAGLAARTNQIARGLPVGASRVFYAAATVPIATYGIPALFPGLRRLGQRG</sequence>
<dbReference type="AlphaFoldDB" id="A0AA40A6Y1"/>
<gene>
    <name evidence="2" type="ORF">B0T26DRAFT_611380</name>
    <name evidence="1" type="ORF">B0T26DRAFT_622956</name>
</gene>
<comment type="caution">
    <text evidence="2">The sequence shown here is derived from an EMBL/GenBank/DDBJ whole genome shotgun (WGS) entry which is preliminary data.</text>
</comment>
<feature type="non-terminal residue" evidence="2">
    <location>
        <position position="124"/>
    </location>
</feature>
<reference evidence="2" key="1">
    <citation type="submission" date="2023-06" db="EMBL/GenBank/DDBJ databases">
        <title>Genome-scale phylogeny and comparative genomics of the fungal order Sordariales.</title>
        <authorList>
            <consortium name="Lawrence Berkeley National Laboratory"/>
            <person name="Hensen N."/>
            <person name="Bonometti L."/>
            <person name="Westerberg I."/>
            <person name="Brannstrom I.O."/>
            <person name="Guillou S."/>
            <person name="Cros-Aarteil S."/>
            <person name="Calhoun S."/>
            <person name="Haridas S."/>
            <person name="Kuo A."/>
            <person name="Mondo S."/>
            <person name="Pangilinan J."/>
            <person name="Riley R."/>
            <person name="LaButti K."/>
            <person name="Andreopoulos B."/>
            <person name="Lipzen A."/>
            <person name="Chen C."/>
            <person name="Yanf M."/>
            <person name="Daum C."/>
            <person name="Ng V."/>
            <person name="Clum A."/>
            <person name="Steindorff A."/>
            <person name="Ohm R."/>
            <person name="Martin F."/>
            <person name="Silar P."/>
            <person name="Natvig D."/>
            <person name="Lalanne C."/>
            <person name="Gautier V."/>
            <person name="Ament-velasquez S.L."/>
            <person name="Kruys A."/>
            <person name="Hutchinson M.I."/>
            <person name="Powell A.J."/>
            <person name="Barry K."/>
            <person name="Miller A.N."/>
            <person name="Grigoriev I.V."/>
            <person name="Debuchy R."/>
            <person name="Gladieux P."/>
            <person name="Thoren M.H."/>
            <person name="Johannesson H."/>
        </authorList>
    </citation>
    <scope>NUCLEOTIDE SEQUENCE</scope>
    <source>
        <strain evidence="2">SMH2392-1A</strain>
    </source>
</reference>
<feature type="non-terminal residue" evidence="2">
    <location>
        <position position="1"/>
    </location>
</feature>
<dbReference type="EMBL" id="JAUIRO010000010">
    <property type="protein sequence ID" value="KAK0701092.1"/>
    <property type="molecule type" value="Genomic_DNA"/>
</dbReference>
<proteinExistence type="predicted"/>
<protein>
    <submittedName>
        <fullName evidence="2">Uncharacterized protein</fullName>
    </submittedName>
</protein>
<name>A0AA40A6Y1_9PEZI</name>
<dbReference type="EMBL" id="JAUIRO010000006">
    <property type="protein sequence ID" value="KAK0710355.1"/>
    <property type="molecule type" value="Genomic_DNA"/>
</dbReference>
<keyword evidence="3" id="KW-1185">Reference proteome</keyword>
<evidence type="ECO:0000313" key="1">
    <source>
        <dbReference type="EMBL" id="KAK0701092.1"/>
    </source>
</evidence>
<dbReference type="Proteomes" id="UP001172101">
    <property type="component" value="Unassembled WGS sequence"/>
</dbReference>
<dbReference type="RefSeq" id="XP_060293659.1">
    <property type="nucleotide sequence ID" value="XM_060435903.1"/>
</dbReference>
<evidence type="ECO:0000313" key="2">
    <source>
        <dbReference type="EMBL" id="KAK0710355.1"/>
    </source>
</evidence>
<evidence type="ECO:0000313" key="3">
    <source>
        <dbReference type="Proteomes" id="UP001172101"/>
    </source>
</evidence>
<organism evidence="2 3">
    <name type="scientific">Lasiosphaeria miniovina</name>
    <dbReference type="NCBI Taxonomy" id="1954250"/>
    <lineage>
        <taxon>Eukaryota</taxon>
        <taxon>Fungi</taxon>
        <taxon>Dikarya</taxon>
        <taxon>Ascomycota</taxon>
        <taxon>Pezizomycotina</taxon>
        <taxon>Sordariomycetes</taxon>
        <taxon>Sordariomycetidae</taxon>
        <taxon>Sordariales</taxon>
        <taxon>Lasiosphaeriaceae</taxon>
        <taxon>Lasiosphaeria</taxon>
    </lineage>
</organism>